<reference evidence="1" key="1">
    <citation type="submission" date="2023-10" db="EMBL/GenBank/DDBJ databases">
        <authorList>
            <person name="Rodriguez Cubillos JULIANA M."/>
            <person name="De Vega J."/>
        </authorList>
    </citation>
    <scope>NUCLEOTIDE SEQUENCE</scope>
</reference>
<comment type="caution">
    <text evidence="1">The sequence shown here is derived from an EMBL/GenBank/DDBJ whole genome shotgun (WGS) entry which is preliminary data.</text>
</comment>
<keyword evidence="2" id="KW-1185">Reference proteome</keyword>
<dbReference type="Proteomes" id="UP001177021">
    <property type="component" value="Unassembled WGS sequence"/>
</dbReference>
<dbReference type="EMBL" id="CASHSV030000615">
    <property type="protein sequence ID" value="CAJ2668779.1"/>
    <property type="molecule type" value="Genomic_DNA"/>
</dbReference>
<proteinExistence type="predicted"/>
<accession>A0ACB0LGY3</accession>
<sequence length="139" mass="15668">MIKNCSDEAMEVADDAYCRICLVFEPDPRDNEALMLLDIAEEVPNDVLVSLGCGCREELSLVHYACALKWFNIKGLKASCEVCGVSPSGISMAHRLKARRFQFRNWLLENDMPERVPELAAANDDMVARIVTFAEWLNN</sequence>
<evidence type="ECO:0000313" key="2">
    <source>
        <dbReference type="Proteomes" id="UP001177021"/>
    </source>
</evidence>
<name>A0ACB0LGY3_TRIPR</name>
<evidence type="ECO:0000313" key="1">
    <source>
        <dbReference type="EMBL" id="CAJ2668779.1"/>
    </source>
</evidence>
<organism evidence="1 2">
    <name type="scientific">Trifolium pratense</name>
    <name type="common">Red clover</name>
    <dbReference type="NCBI Taxonomy" id="57577"/>
    <lineage>
        <taxon>Eukaryota</taxon>
        <taxon>Viridiplantae</taxon>
        <taxon>Streptophyta</taxon>
        <taxon>Embryophyta</taxon>
        <taxon>Tracheophyta</taxon>
        <taxon>Spermatophyta</taxon>
        <taxon>Magnoliopsida</taxon>
        <taxon>eudicotyledons</taxon>
        <taxon>Gunneridae</taxon>
        <taxon>Pentapetalae</taxon>
        <taxon>rosids</taxon>
        <taxon>fabids</taxon>
        <taxon>Fabales</taxon>
        <taxon>Fabaceae</taxon>
        <taxon>Papilionoideae</taxon>
        <taxon>50 kb inversion clade</taxon>
        <taxon>NPAAA clade</taxon>
        <taxon>Hologalegina</taxon>
        <taxon>IRL clade</taxon>
        <taxon>Trifolieae</taxon>
        <taxon>Trifolium</taxon>
    </lineage>
</organism>
<gene>
    <name evidence="1" type="ORF">MILVUS5_LOCUS33118</name>
</gene>
<protein>
    <submittedName>
        <fullName evidence="1">Uncharacterized protein</fullName>
    </submittedName>
</protein>